<organism evidence="1 2">
    <name type="scientific">Candidatus Giovannonibacteria bacterium GW2011_GWC2_44_8</name>
    <dbReference type="NCBI Taxonomy" id="1618657"/>
    <lineage>
        <taxon>Bacteria</taxon>
        <taxon>Candidatus Giovannoniibacteriota</taxon>
    </lineage>
</organism>
<gene>
    <name evidence="1" type="ORF">UW74_C0018G0005</name>
</gene>
<dbReference type="NCBIfam" id="TIGR02913">
    <property type="entry name" value="HAF_rpt"/>
    <property type="match status" value="1"/>
</dbReference>
<evidence type="ECO:0000313" key="1">
    <source>
        <dbReference type="EMBL" id="KKT78711.1"/>
    </source>
</evidence>
<protein>
    <submittedName>
        <fullName evidence="1">Uncharacterized protein</fullName>
    </submittedName>
</protein>
<dbReference type="Gene3D" id="1.10.575.10">
    <property type="entry name" value="P1 Nuclease"/>
    <property type="match status" value="1"/>
</dbReference>
<name>A0A0G1K4Q8_9BACT</name>
<dbReference type="EMBL" id="LCJM01000018">
    <property type="protein sequence ID" value="KKT78711.1"/>
    <property type="molecule type" value="Genomic_DNA"/>
</dbReference>
<dbReference type="PATRIC" id="fig|1618657.3.peg.209"/>
<dbReference type="AlphaFoldDB" id="A0A0G1K4Q8"/>
<dbReference type="Proteomes" id="UP000034889">
    <property type="component" value="Unassembled WGS sequence"/>
</dbReference>
<comment type="caution">
    <text evidence="1">The sequence shown here is derived from an EMBL/GenBank/DDBJ whole genome shotgun (WGS) entry which is preliminary data.</text>
</comment>
<sequence>MKSLKSCLIGVLFILSQITQEGHPYEIPAHLRITLGAGKVWQEIPPELGSKLGGGNKLDKACKAEYDIGDDIYTGSGEEDLGESPFPCTGFEQTITNDGRNGFFEHFWNPDFPRLTPSNEEQRGYNCGELGDGYNLGLPAILPSACGDHFDSAYRTAQDEWDKAIILYRTGEADKIEEAYYKLGLVAHLLEDIALPAHVHLTPHPQGVVKKIPKTSFLAGPDLYEAFVTARIVDKIAKLGNAIGQEYNVDCLPNLCNFDWSQVHPNPTNLFKLFWYTAQKTQYFASRTTGAFRNAPLVGIGNNFFIDLSGHPHIFSPSLWEGEAEPISDPSELTGKKKAVNAKLQKMADALIPHALKAVAGLYRLFWEETHPPEEPLVFNGLGVDFIATALSSDGSTIVGYIRDKLPPQRPYSVRWTSASGLELLAEAAQAVGGSFANAVSADGNIVAGAMFTPESEAFWWTEAGGMVGLGDLPGGLNHSFAFGISADGSIIAGNGYALRTEAVRWIKNPSTGLFEIDPLNSSVPFFSEAFDVSADGTAIVGYNSDANREATLWRNEEITRLGDLPGGVFDSFARKISANGLVVVGESQSATAWSAFRWTQSDGMVDLGNLPLGFQAFVSGVSGDGSIIVGTDYSCCPGRYEIFIWDPVNGMRQLADVLISRGVGLAGWTLDRVAGVSGDGKTIAGSGINPNSQDEVWIVRNFKP</sequence>
<dbReference type="InterPro" id="IPR014262">
    <property type="entry name" value="HAF_rpt"/>
</dbReference>
<evidence type="ECO:0000313" key="2">
    <source>
        <dbReference type="Proteomes" id="UP000034889"/>
    </source>
</evidence>
<reference evidence="1 2" key="1">
    <citation type="journal article" date="2015" name="Nature">
        <title>rRNA introns, odd ribosomes, and small enigmatic genomes across a large radiation of phyla.</title>
        <authorList>
            <person name="Brown C.T."/>
            <person name="Hug L.A."/>
            <person name="Thomas B.C."/>
            <person name="Sharon I."/>
            <person name="Castelle C.J."/>
            <person name="Singh A."/>
            <person name="Wilkins M.J."/>
            <person name="Williams K.H."/>
            <person name="Banfield J.F."/>
        </authorList>
    </citation>
    <scope>NUCLEOTIDE SEQUENCE [LARGE SCALE GENOMIC DNA]</scope>
</reference>
<dbReference type="InterPro" id="IPR008947">
    <property type="entry name" value="PLipase_C/P1_nuclease_dom_sf"/>
</dbReference>
<dbReference type="SUPFAM" id="SSF48537">
    <property type="entry name" value="Phospholipase C/P1 nuclease"/>
    <property type="match status" value="1"/>
</dbReference>
<accession>A0A0G1K4Q8</accession>
<proteinExistence type="predicted"/>
<dbReference type="GO" id="GO:0016788">
    <property type="term" value="F:hydrolase activity, acting on ester bonds"/>
    <property type="evidence" value="ECO:0007669"/>
    <property type="project" value="InterPro"/>
</dbReference>